<dbReference type="GO" id="GO:0006235">
    <property type="term" value="P:dTTP biosynthetic process"/>
    <property type="evidence" value="ECO:0007669"/>
    <property type="project" value="TreeGrafter"/>
</dbReference>
<dbReference type="InterPro" id="IPR039430">
    <property type="entry name" value="Thymidylate_kin-like_dom"/>
</dbReference>
<protein>
    <recommendedName>
        <fullName evidence="1">Thymidylate kinase</fullName>
    </recommendedName>
</protein>
<accession>A0A949TZB2</accession>
<keyword evidence="3" id="KW-0067">ATP-binding</keyword>
<dbReference type="GO" id="GO:0004798">
    <property type="term" value="F:dTMP kinase activity"/>
    <property type="evidence" value="ECO:0007669"/>
    <property type="project" value="TreeGrafter"/>
</dbReference>
<keyword evidence="5" id="KW-0808">Transferase</keyword>
<dbReference type="GO" id="GO:0006227">
    <property type="term" value="P:dUDP biosynthetic process"/>
    <property type="evidence" value="ECO:0007669"/>
    <property type="project" value="TreeGrafter"/>
</dbReference>
<gene>
    <name evidence="5" type="ORF">I6U48_21200</name>
</gene>
<dbReference type="PANTHER" id="PTHR10344">
    <property type="entry name" value="THYMIDYLATE KINASE"/>
    <property type="match status" value="1"/>
</dbReference>
<dbReference type="GO" id="GO:0006233">
    <property type="term" value="P:dTDP biosynthetic process"/>
    <property type="evidence" value="ECO:0007669"/>
    <property type="project" value="TreeGrafter"/>
</dbReference>
<comment type="caution">
    <text evidence="5">The sequence shown here is derived from an EMBL/GenBank/DDBJ whole genome shotgun (WGS) entry which is preliminary data.</text>
</comment>
<evidence type="ECO:0000313" key="6">
    <source>
        <dbReference type="Proteomes" id="UP000694308"/>
    </source>
</evidence>
<reference evidence="5" key="1">
    <citation type="submission" date="2020-12" db="EMBL/GenBank/DDBJ databases">
        <title>Clostridium thailandense sp. nov., a novel acetogenic bacterium isolated from peat land soil in Thailand.</title>
        <authorList>
            <person name="Chaikitkaew S."/>
            <person name="Birkeland N.K."/>
        </authorList>
    </citation>
    <scope>NUCLEOTIDE SEQUENCE</scope>
    <source>
        <strain evidence="5">PL3</strain>
    </source>
</reference>
<feature type="domain" description="Thymidylate kinase-like" evidence="4">
    <location>
        <begin position="11"/>
        <end position="194"/>
    </location>
</feature>
<dbReference type="Pfam" id="PF02223">
    <property type="entry name" value="Thymidylate_kin"/>
    <property type="match status" value="1"/>
</dbReference>
<keyword evidence="6" id="KW-1185">Reference proteome</keyword>
<dbReference type="AlphaFoldDB" id="A0A949TZB2"/>
<dbReference type="GO" id="GO:0005829">
    <property type="term" value="C:cytosol"/>
    <property type="evidence" value="ECO:0007669"/>
    <property type="project" value="TreeGrafter"/>
</dbReference>
<evidence type="ECO:0000256" key="3">
    <source>
        <dbReference type="ARBA" id="ARBA00022840"/>
    </source>
</evidence>
<evidence type="ECO:0000259" key="4">
    <source>
        <dbReference type="Pfam" id="PF02223"/>
    </source>
</evidence>
<evidence type="ECO:0000256" key="2">
    <source>
        <dbReference type="ARBA" id="ARBA00022741"/>
    </source>
</evidence>
<sequence>MHLKKGKVIVVEGCDGSGKATQTQKLYDRLVSEGYKVRKVEYPNYKSESSALVKMYLNGCFGDKPEDVNPYVASTFYAVDRFASYKIEWQKFYLDGGIIIADRYSTANMIHQASKIDNLEEKNKFLDWIWEFEFKTFGLPVPDCVIFLDMPPEFSKLLMSERVSKMTGHIDKDIHEKDYEYLIHSYNTSNEISKKYNWLKISCVCNNKIKTIDRIHDEIYMNLKKQILDLCYR</sequence>
<evidence type="ECO:0000256" key="1">
    <source>
        <dbReference type="ARBA" id="ARBA00017144"/>
    </source>
</evidence>
<keyword evidence="5" id="KW-0418">Kinase</keyword>
<organism evidence="5 6">
    <name type="scientific">Clostridium thailandense</name>
    <dbReference type="NCBI Taxonomy" id="2794346"/>
    <lineage>
        <taxon>Bacteria</taxon>
        <taxon>Bacillati</taxon>
        <taxon>Bacillota</taxon>
        <taxon>Clostridia</taxon>
        <taxon>Eubacteriales</taxon>
        <taxon>Clostridiaceae</taxon>
        <taxon>Clostridium</taxon>
    </lineage>
</organism>
<dbReference type="EMBL" id="JAEEGC010000123">
    <property type="protein sequence ID" value="MBV7275423.1"/>
    <property type="molecule type" value="Genomic_DNA"/>
</dbReference>
<dbReference type="Proteomes" id="UP000694308">
    <property type="component" value="Unassembled WGS sequence"/>
</dbReference>
<evidence type="ECO:0000313" key="5">
    <source>
        <dbReference type="EMBL" id="MBV7275423.1"/>
    </source>
</evidence>
<dbReference type="GO" id="GO:0005524">
    <property type="term" value="F:ATP binding"/>
    <property type="evidence" value="ECO:0007669"/>
    <property type="project" value="UniProtKB-KW"/>
</dbReference>
<dbReference type="FunFam" id="3.40.50.300:FF:002288">
    <property type="entry name" value="Probable thymidylate kinase"/>
    <property type="match status" value="1"/>
</dbReference>
<dbReference type="RefSeq" id="WP_218322474.1">
    <property type="nucleotide sequence ID" value="NZ_JAEEGC010000123.1"/>
</dbReference>
<dbReference type="PANTHER" id="PTHR10344:SF4">
    <property type="entry name" value="UMP-CMP KINASE 2, MITOCHONDRIAL"/>
    <property type="match status" value="1"/>
</dbReference>
<keyword evidence="2" id="KW-0547">Nucleotide-binding</keyword>
<proteinExistence type="predicted"/>
<name>A0A949TZB2_9CLOT</name>